<keyword evidence="2" id="KW-1185">Reference proteome</keyword>
<accession>A0A914Y689</accession>
<dbReference type="WBParaSite" id="PSU_v2.g14764.t1">
    <property type="protein sequence ID" value="PSU_v2.g14764.t1"/>
    <property type="gene ID" value="PSU_v2.g14764"/>
</dbReference>
<evidence type="ECO:0000256" key="1">
    <source>
        <dbReference type="SAM" id="MobiDB-lite"/>
    </source>
</evidence>
<dbReference type="Proteomes" id="UP000887577">
    <property type="component" value="Unplaced"/>
</dbReference>
<organism evidence="2 3">
    <name type="scientific">Panagrolaimus superbus</name>
    <dbReference type="NCBI Taxonomy" id="310955"/>
    <lineage>
        <taxon>Eukaryota</taxon>
        <taxon>Metazoa</taxon>
        <taxon>Ecdysozoa</taxon>
        <taxon>Nematoda</taxon>
        <taxon>Chromadorea</taxon>
        <taxon>Rhabditida</taxon>
        <taxon>Tylenchina</taxon>
        <taxon>Panagrolaimomorpha</taxon>
        <taxon>Panagrolaimoidea</taxon>
        <taxon>Panagrolaimidae</taxon>
        <taxon>Panagrolaimus</taxon>
    </lineage>
</organism>
<feature type="region of interest" description="Disordered" evidence="1">
    <location>
        <begin position="1"/>
        <end position="27"/>
    </location>
</feature>
<protein>
    <submittedName>
        <fullName evidence="3">Uncharacterized protein</fullName>
    </submittedName>
</protein>
<evidence type="ECO:0000313" key="3">
    <source>
        <dbReference type="WBParaSite" id="PSU_v2.g14764.t1"/>
    </source>
</evidence>
<evidence type="ECO:0000313" key="2">
    <source>
        <dbReference type="Proteomes" id="UP000887577"/>
    </source>
</evidence>
<sequence>MAENIPSEDWRDALNQEGAPFGHHKHGINRPAHEHVCMRSEPFERQPPTFALFKLTSISTNPKWNGFKAFVTKKSKICFLV</sequence>
<reference evidence="3" key="1">
    <citation type="submission" date="2022-11" db="UniProtKB">
        <authorList>
            <consortium name="WormBaseParasite"/>
        </authorList>
    </citation>
    <scope>IDENTIFICATION</scope>
</reference>
<dbReference type="AlphaFoldDB" id="A0A914Y689"/>
<proteinExistence type="predicted"/>
<name>A0A914Y689_9BILA</name>